<keyword evidence="2" id="KW-0806">Transcription termination</keyword>
<keyword evidence="2" id="KW-0804">Transcription</keyword>
<dbReference type="GO" id="GO:0006353">
    <property type="term" value="P:DNA-templated transcription termination"/>
    <property type="evidence" value="ECO:0007669"/>
    <property type="project" value="UniProtKB-KW"/>
</dbReference>
<protein>
    <submittedName>
        <fullName evidence="4">Uncharacterized protein</fullName>
    </submittedName>
</protein>
<dbReference type="SMART" id="SM00733">
    <property type="entry name" value="Mterf"/>
    <property type="match status" value="8"/>
</dbReference>
<keyword evidence="3" id="KW-0809">Transit peptide</keyword>
<dbReference type="FunFam" id="1.25.70.10:FF:000001">
    <property type="entry name" value="Mitochondrial transcription termination factor-like"/>
    <property type="match status" value="1"/>
</dbReference>
<name>A0ABD3D8A2_9LAMI</name>
<dbReference type="EMBL" id="JAVIJP010000025">
    <property type="protein sequence ID" value="KAL3637419.1"/>
    <property type="molecule type" value="Genomic_DNA"/>
</dbReference>
<dbReference type="Gene3D" id="1.25.70.10">
    <property type="entry name" value="Transcription termination factor 3, mitochondrial"/>
    <property type="match status" value="1"/>
</dbReference>
<dbReference type="Proteomes" id="UP001632038">
    <property type="component" value="Unassembled WGS sequence"/>
</dbReference>
<evidence type="ECO:0000256" key="3">
    <source>
        <dbReference type="ARBA" id="ARBA00022946"/>
    </source>
</evidence>
<proteinExistence type="inferred from homology"/>
<evidence type="ECO:0000256" key="1">
    <source>
        <dbReference type="ARBA" id="ARBA00007692"/>
    </source>
</evidence>
<comment type="caution">
    <text evidence="4">The sequence shown here is derived from an EMBL/GenBank/DDBJ whole genome shotgun (WGS) entry which is preliminary data.</text>
</comment>
<accession>A0ABD3D8A2</accession>
<keyword evidence="5" id="KW-1185">Reference proteome</keyword>
<evidence type="ECO:0000313" key="5">
    <source>
        <dbReference type="Proteomes" id="UP001632038"/>
    </source>
</evidence>
<dbReference type="Pfam" id="PF02536">
    <property type="entry name" value="mTERF"/>
    <property type="match status" value="2"/>
</dbReference>
<dbReference type="PANTHER" id="PTHR13068:SF173">
    <property type="entry name" value="EMB|CAB62602.1"/>
    <property type="match status" value="1"/>
</dbReference>
<evidence type="ECO:0000256" key="2">
    <source>
        <dbReference type="ARBA" id="ARBA00022472"/>
    </source>
</evidence>
<dbReference type="AlphaFoldDB" id="A0ABD3D8A2"/>
<evidence type="ECO:0000313" key="4">
    <source>
        <dbReference type="EMBL" id="KAL3637419.1"/>
    </source>
</evidence>
<keyword evidence="2" id="KW-0805">Transcription regulation</keyword>
<organism evidence="4 5">
    <name type="scientific">Castilleja foliolosa</name>
    <dbReference type="NCBI Taxonomy" id="1961234"/>
    <lineage>
        <taxon>Eukaryota</taxon>
        <taxon>Viridiplantae</taxon>
        <taxon>Streptophyta</taxon>
        <taxon>Embryophyta</taxon>
        <taxon>Tracheophyta</taxon>
        <taxon>Spermatophyta</taxon>
        <taxon>Magnoliopsida</taxon>
        <taxon>eudicotyledons</taxon>
        <taxon>Gunneridae</taxon>
        <taxon>Pentapetalae</taxon>
        <taxon>asterids</taxon>
        <taxon>lamiids</taxon>
        <taxon>Lamiales</taxon>
        <taxon>Orobanchaceae</taxon>
        <taxon>Pedicularideae</taxon>
        <taxon>Castillejinae</taxon>
        <taxon>Castilleja</taxon>
    </lineage>
</organism>
<dbReference type="PANTHER" id="PTHR13068">
    <property type="entry name" value="CGI-12 PROTEIN-RELATED"/>
    <property type="match status" value="1"/>
</dbReference>
<gene>
    <name evidence="4" type="ORF">CASFOL_018587</name>
</gene>
<comment type="similarity">
    <text evidence="1">Belongs to the mTERF family.</text>
</comment>
<dbReference type="InterPro" id="IPR038538">
    <property type="entry name" value="MTERF_sf"/>
</dbReference>
<reference evidence="5" key="1">
    <citation type="journal article" date="2024" name="IScience">
        <title>Strigolactones Initiate the Formation of Haustorium-like Structures in Castilleja.</title>
        <authorList>
            <person name="Buerger M."/>
            <person name="Peterson D."/>
            <person name="Chory J."/>
        </authorList>
    </citation>
    <scope>NUCLEOTIDE SEQUENCE [LARGE SCALE GENOMIC DNA]</scope>
</reference>
<sequence>MQKFRPSLLLPFTFPNRHWDVCRRSHPLSTKSLATSAPQVNSKNVVLADFLTDSLKFPKTTAVAVSSCFPCTTSLDKPKAVVRFLKSLGFSDTQIQSSIKRQPSILFADVEKNLKPKIEFFRELGLRGPRLGILISKNSALLTSSLDNKLKPSIGVIKRFIELHGGQKVNDDDLSDLMFRILSRYCWVIANDSRLQSNMIYLQRCGIVGSQLIMVLKTELRLFSLSDDEMKNLVLRAVEMGFEMGSRMLVYAVLALYSNSPETINKKIKLLQSLGFTKDECNEMFVKSPVLFKRSEAKLRRVVEFLINSAMLDKSVIVGTPTVLGLSMEKRIIPRFKVLQMIKSMNLFVHEPSFFSALFLTDKKFVENYILRFNDDEAKKLQVTFEKLLLSESS</sequence>
<dbReference type="InterPro" id="IPR003690">
    <property type="entry name" value="MTERF"/>
</dbReference>